<comment type="caution">
    <text evidence="1">The sequence shown here is derived from an EMBL/GenBank/DDBJ whole genome shotgun (WGS) entry which is preliminary data.</text>
</comment>
<dbReference type="Proteomes" id="UP000260773">
    <property type="component" value="Unassembled WGS sequence"/>
</dbReference>
<evidence type="ECO:0000313" key="1">
    <source>
        <dbReference type="EMBL" id="RGB74279.1"/>
    </source>
</evidence>
<proteinExistence type="predicted"/>
<reference evidence="1 2" key="1">
    <citation type="submission" date="2018-08" db="EMBL/GenBank/DDBJ databases">
        <title>A genome reference for cultivated species of the human gut microbiota.</title>
        <authorList>
            <person name="Zou Y."/>
            <person name="Xue W."/>
            <person name="Luo G."/>
        </authorList>
    </citation>
    <scope>NUCLEOTIDE SEQUENCE [LARGE SCALE GENOMIC DNA]</scope>
    <source>
        <strain evidence="1 2">AF45-17</strain>
    </source>
</reference>
<evidence type="ECO:0000313" key="2">
    <source>
        <dbReference type="Proteomes" id="UP000260773"/>
    </source>
</evidence>
<dbReference type="AlphaFoldDB" id="A0A3E2TF80"/>
<dbReference type="EMBL" id="QVEP01000056">
    <property type="protein sequence ID" value="RGB74279.1"/>
    <property type="molecule type" value="Genomic_DNA"/>
</dbReference>
<organism evidence="1 2">
    <name type="scientific">Coprococcus catus</name>
    <dbReference type="NCBI Taxonomy" id="116085"/>
    <lineage>
        <taxon>Bacteria</taxon>
        <taxon>Bacillati</taxon>
        <taxon>Bacillota</taxon>
        <taxon>Clostridia</taxon>
        <taxon>Lachnospirales</taxon>
        <taxon>Lachnospiraceae</taxon>
        <taxon>Coprococcus</taxon>
    </lineage>
</organism>
<protein>
    <submittedName>
        <fullName evidence="1">Uncharacterized protein</fullName>
    </submittedName>
</protein>
<accession>A0A3E2TF80</accession>
<name>A0A3E2TF80_9FIRM</name>
<gene>
    <name evidence="1" type="ORF">DW070_15050</name>
</gene>
<sequence>MYPYLAEKDFATLQKSFENLNVSVSNPEILSYQAIPQQFKDEFLNGTFYKSFRFYDQDAPISLSCSFDTETEDQFDEYTRPKIHFFLGSK</sequence>